<protein>
    <submittedName>
        <fullName evidence="1">GMC_OxRdtase_N domain-containing protein</fullName>
    </submittedName>
</protein>
<dbReference type="WBParaSite" id="MCU_009083-RA">
    <property type="protein sequence ID" value="MCU_009083-RA"/>
    <property type="gene ID" value="MCU_009083"/>
</dbReference>
<evidence type="ECO:0000313" key="1">
    <source>
        <dbReference type="WBParaSite" id="MCU_009083-RA"/>
    </source>
</evidence>
<sequence length="151" mass="17126">MTDMMRLDIQRVQWIMENCLANRPCTSRTTKFYVVGNRDPEYNITIAYPPSTSPRTSNALFSFLLSTDVLELNLTTCIEHGEAFITLRTYGPIRLSEVVIHANVVIDATGRLHMNNSRLVSSGIMSIPVNLYNEGYISVLQMLETFIDDQC</sequence>
<organism evidence="1">
    <name type="scientific">Mesocestoides corti</name>
    <name type="common">Flatworm</name>
    <dbReference type="NCBI Taxonomy" id="53468"/>
    <lineage>
        <taxon>Eukaryota</taxon>
        <taxon>Metazoa</taxon>
        <taxon>Spiralia</taxon>
        <taxon>Lophotrochozoa</taxon>
        <taxon>Platyhelminthes</taxon>
        <taxon>Cestoda</taxon>
        <taxon>Eucestoda</taxon>
        <taxon>Cyclophyllidea</taxon>
        <taxon>Mesocestoididae</taxon>
        <taxon>Mesocestoides</taxon>
    </lineage>
</organism>
<reference evidence="1" key="1">
    <citation type="submission" date="2019-11" db="UniProtKB">
        <authorList>
            <consortium name="WormBaseParasite"/>
        </authorList>
    </citation>
    <scope>IDENTIFICATION</scope>
</reference>
<accession>A0A5K3FK79</accession>
<name>A0A5K3FK79_MESCO</name>
<proteinExistence type="predicted"/>
<dbReference type="AlphaFoldDB" id="A0A5K3FK79"/>